<dbReference type="EMBL" id="RJSF01000048">
    <property type="protein sequence ID" value="RNM11535.1"/>
    <property type="molecule type" value="Genomic_DNA"/>
</dbReference>
<keyword evidence="7" id="KW-1185">Reference proteome</keyword>
<name>A0A3N0GGF3_9ACTN</name>
<comment type="similarity">
    <text evidence="1">Belongs to the ABC transporter superfamily.</text>
</comment>
<evidence type="ECO:0000313" key="7">
    <source>
        <dbReference type="Proteomes" id="UP000279994"/>
    </source>
</evidence>
<keyword evidence="2" id="KW-0813">Transport</keyword>
<evidence type="ECO:0000256" key="4">
    <source>
        <dbReference type="ARBA" id="ARBA00022840"/>
    </source>
</evidence>
<accession>A0A3N0GGF3</accession>
<evidence type="ECO:0000256" key="2">
    <source>
        <dbReference type="ARBA" id="ARBA00022448"/>
    </source>
</evidence>
<dbReference type="InterPro" id="IPR003593">
    <property type="entry name" value="AAA+_ATPase"/>
</dbReference>
<dbReference type="GO" id="GO:0005524">
    <property type="term" value="F:ATP binding"/>
    <property type="evidence" value="ECO:0007669"/>
    <property type="project" value="UniProtKB-KW"/>
</dbReference>
<dbReference type="Gene3D" id="3.40.50.300">
    <property type="entry name" value="P-loop containing nucleotide triphosphate hydrolases"/>
    <property type="match status" value="1"/>
</dbReference>
<comment type="caution">
    <text evidence="6">The sequence shown here is derived from an EMBL/GenBank/DDBJ whole genome shotgun (WGS) entry which is preliminary data.</text>
</comment>
<gene>
    <name evidence="6" type="ORF">EFL26_22785</name>
</gene>
<sequence length="236" mass="24817">MTNGITITGLTKRFGAVEAVDDLSFDVPAGRVTGFLGPNGAGKTTTLRMLLGLVEPTAGEALIDGQRYQDLGTPRRVVGAAVEAMSAHPGRRARDHLWVLAAAAGASPERVDEVLDQVGLTDVQHRRVGGFSLGMRQRLGLASALLGDPQYLILDEPANGLDPAGMAWLRGLLRRLATEGCTVLVSSHVLSEVAQTADHVVIVNSGRLRYAGPLADLDADGASLEDAFLRLTTSTS</sequence>
<dbReference type="PROSITE" id="PS50893">
    <property type="entry name" value="ABC_TRANSPORTER_2"/>
    <property type="match status" value="1"/>
</dbReference>
<dbReference type="Pfam" id="PF00005">
    <property type="entry name" value="ABC_tran"/>
    <property type="match status" value="1"/>
</dbReference>
<evidence type="ECO:0000259" key="5">
    <source>
        <dbReference type="PROSITE" id="PS50893"/>
    </source>
</evidence>
<dbReference type="SUPFAM" id="SSF52540">
    <property type="entry name" value="P-loop containing nucleoside triphosphate hydrolases"/>
    <property type="match status" value="1"/>
</dbReference>
<evidence type="ECO:0000256" key="1">
    <source>
        <dbReference type="ARBA" id="ARBA00005417"/>
    </source>
</evidence>
<dbReference type="Proteomes" id="UP000279994">
    <property type="component" value="Unassembled WGS sequence"/>
</dbReference>
<keyword evidence="4 6" id="KW-0067">ATP-binding</keyword>
<dbReference type="PROSITE" id="PS00211">
    <property type="entry name" value="ABC_TRANSPORTER_1"/>
    <property type="match status" value="1"/>
</dbReference>
<dbReference type="AlphaFoldDB" id="A0A3N0GGF3"/>
<evidence type="ECO:0000313" key="6">
    <source>
        <dbReference type="EMBL" id="RNM11535.1"/>
    </source>
</evidence>
<dbReference type="PANTHER" id="PTHR43335">
    <property type="entry name" value="ABC TRANSPORTER, ATP-BINDING PROTEIN"/>
    <property type="match status" value="1"/>
</dbReference>
<organism evidence="6 7">
    <name type="scientific">Nocardioides pocheonensis</name>
    <dbReference type="NCBI Taxonomy" id="661485"/>
    <lineage>
        <taxon>Bacteria</taxon>
        <taxon>Bacillati</taxon>
        <taxon>Actinomycetota</taxon>
        <taxon>Actinomycetes</taxon>
        <taxon>Propionibacteriales</taxon>
        <taxon>Nocardioidaceae</taxon>
        <taxon>Nocardioides</taxon>
    </lineage>
</organism>
<feature type="domain" description="ABC transporter" evidence="5">
    <location>
        <begin position="5"/>
        <end position="230"/>
    </location>
</feature>
<dbReference type="OrthoDB" id="9804819at2"/>
<protein>
    <submittedName>
        <fullName evidence="6">ABC transporter ATP-binding protein</fullName>
    </submittedName>
</protein>
<dbReference type="GO" id="GO:0016887">
    <property type="term" value="F:ATP hydrolysis activity"/>
    <property type="evidence" value="ECO:0007669"/>
    <property type="project" value="InterPro"/>
</dbReference>
<dbReference type="SMART" id="SM00382">
    <property type="entry name" value="AAA"/>
    <property type="match status" value="1"/>
</dbReference>
<dbReference type="InterPro" id="IPR027417">
    <property type="entry name" value="P-loop_NTPase"/>
</dbReference>
<dbReference type="InterPro" id="IPR003439">
    <property type="entry name" value="ABC_transporter-like_ATP-bd"/>
</dbReference>
<dbReference type="RefSeq" id="WP_123225224.1">
    <property type="nucleotide sequence ID" value="NZ_RJSF01000048.1"/>
</dbReference>
<evidence type="ECO:0000256" key="3">
    <source>
        <dbReference type="ARBA" id="ARBA00022741"/>
    </source>
</evidence>
<dbReference type="InterPro" id="IPR017871">
    <property type="entry name" value="ABC_transporter-like_CS"/>
</dbReference>
<dbReference type="PANTHER" id="PTHR43335:SF4">
    <property type="entry name" value="ABC TRANSPORTER, ATP-BINDING PROTEIN"/>
    <property type="match status" value="1"/>
</dbReference>
<dbReference type="CDD" id="cd03268">
    <property type="entry name" value="ABC_BcrA_bacitracin_resist"/>
    <property type="match status" value="1"/>
</dbReference>
<proteinExistence type="inferred from homology"/>
<reference evidence="6 7" key="1">
    <citation type="submission" date="2018-11" db="EMBL/GenBank/DDBJ databases">
        <authorList>
            <person name="Li F."/>
        </authorList>
    </citation>
    <scope>NUCLEOTIDE SEQUENCE [LARGE SCALE GENOMIC DNA]</scope>
    <source>
        <strain evidence="6 7">Gsoil 818</strain>
    </source>
</reference>
<keyword evidence="3" id="KW-0547">Nucleotide-binding</keyword>